<accession>A0AC34FTZ0</accession>
<name>A0AC34FTZ0_9BILA</name>
<protein>
    <submittedName>
        <fullName evidence="2">Nematode cuticle collagen N-terminal domain-containing protein</fullName>
    </submittedName>
</protein>
<proteinExistence type="predicted"/>
<reference evidence="2" key="1">
    <citation type="submission" date="2022-11" db="UniProtKB">
        <authorList>
            <consortium name="WormBaseParasite"/>
        </authorList>
    </citation>
    <scope>IDENTIFICATION</scope>
</reference>
<evidence type="ECO:0000313" key="2">
    <source>
        <dbReference type="WBParaSite" id="ES5_v2.g20709.t1"/>
    </source>
</evidence>
<dbReference type="WBParaSite" id="ES5_v2.g20709.t1">
    <property type="protein sequence ID" value="ES5_v2.g20709.t1"/>
    <property type="gene ID" value="ES5_v2.g20709"/>
</dbReference>
<organism evidence="1 2">
    <name type="scientific">Panagrolaimus sp. ES5</name>
    <dbReference type="NCBI Taxonomy" id="591445"/>
    <lineage>
        <taxon>Eukaryota</taxon>
        <taxon>Metazoa</taxon>
        <taxon>Ecdysozoa</taxon>
        <taxon>Nematoda</taxon>
        <taxon>Chromadorea</taxon>
        <taxon>Rhabditida</taxon>
        <taxon>Tylenchina</taxon>
        <taxon>Panagrolaimomorpha</taxon>
        <taxon>Panagrolaimoidea</taxon>
        <taxon>Panagrolaimidae</taxon>
        <taxon>Panagrolaimus</taxon>
    </lineage>
</organism>
<evidence type="ECO:0000313" key="1">
    <source>
        <dbReference type="Proteomes" id="UP000887579"/>
    </source>
</evidence>
<sequence length="326" mass="33227">MPKYEFYYNVAFGTCILSAATVVSLLITVPMLYTKISMDKIEISARSEMFKERSNGIWEVMQNFLRGENIVINENENSNSVQYFSRKPRSSSWAKGVCSGCTPLGCPTGPLGLPGASGEDGIPGMPGNTGPAGEDGLDIEIDDGGVEYPCVICPGGPPGLRGNQGERGESGFAGHPGMFGDPGKPGPEGPPGDRGLPGRPGMQGALGPIGIPGGTVFAGIGLKGPKGPVGPVGPKGRPGIKGKSSKDSGMPGKPGAHGPEGPPGYAGSVGEGGGWGPPGEPGIPEGMCPSDCGVQHIFVPAMPSMASASEVEPSEDTNEKGGNYRY</sequence>
<dbReference type="Proteomes" id="UP000887579">
    <property type="component" value="Unplaced"/>
</dbReference>